<comment type="subcellular location">
    <subcellularLocation>
        <location evidence="1 7">Cell membrane</location>
        <topology evidence="1 7">Multi-pass membrane protein</topology>
    </subcellularLocation>
</comment>
<feature type="transmembrane region" description="Helical" evidence="7">
    <location>
        <begin position="162"/>
        <end position="182"/>
    </location>
</feature>
<evidence type="ECO:0000256" key="2">
    <source>
        <dbReference type="ARBA" id="ARBA00022448"/>
    </source>
</evidence>
<dbReference type="InterPro" id="IPR000515">
    <property type="entry name" value="MetI-like"/>
</dbReference>
<dbReference type="Pfam" id="PF00528">
    <property type="entry name" value="BPD_transp_1"/>
    <property type="match status" value="1"/>
</dbReference>
<reference evidence="8 9" key="1">
    <citation type="submission" date="2018-11" db="EMBL/GenBank/DDBJ databases">
        <title>Complete genome sequence of Paenibacillus baekrokdamisoli strain KCTC 33723.</title>
        <authorList>
            <person name="Kang S.W."/>
            <person name="Lee K.C."/>
            <person name="Kim K.K."/>
            <person name="Kim J.S."/>
            <person name="Kim D.S."/>
            <person name="Ko S.H."/>
            <person name="Yang S.H."/>
            <person name="Lee J.S."/>
        </authorList>
    </citation>
    <scope>NUCLEOTIDE SEQUENCE [LARGE SCALE GENOMIC DNA]</scope>
    <source>
        <strain evidence="8 9">KCTC 33723</strain>
    </source>
</reference>
<dbReference type="PANTHER" id="PTHR43744">
    <property type="entry name" value="ABC TRANSPORTER PERMEASE PROTEIN MG189-RELATED-RELATED"/>
    <property type="match status" value="1"/>
</dbReference>
<dbReference type="CDD" id="cd06261">
    <property type="entry name" value="TM_PBP2"/>
    <property type="match status" value="1"/>
</dbReference>
<accession>A0A3G9IKK5</accession>
<evidence type="ECO:0000256" key="7">
    <source>
        <dbReference type="RuleBase" id="RU363032"/>
    </source>
</evidence>
<dbReference type="InterPro" id="IPR035906">
    <property type="entry name" value="MetI-like_sf"/>
</dbReference>
<keyword evidence="2 7" id="KW-0813">Transport</keyword>
<dbReference type="RefSeq" id="WP_125653770.1">
    <property type="nucleotide sequence ID" value="NZ_AP019308.1"/>
</dbReference>
<feature type="transmembrane region" description="Helical" evidence="7">
    <location>
        <begin position="274"/>
        <end position="294"/>
    </location>
</feature>
<dbReference type="PANTHER" id="PTHR43744:SF9">
    <property type="entry name" value="POLYGALACTURONAN_RHAMNOGALACTURONAN TRANSPORT SYSTEM PERMEASE PROTEIN YTCP"/>
    <property type="match status" value="1"/>
</dbReference>
<proteinExistence type="inferred from homology"/>
<evidence type="ECO:0000256" key="6">
    <source>
        <dbReference type="ARBA" id="ARBA00023136"/>
    </source>
</evidence>
<keyword evidence="3" id="KW-1003">Cell membrane</keyword>
<keyword evidence="5 7" id="KW-1133">Transmembrane helix</keyword>
<dbReference type="Proteomes" id="UP000275368">
    <property type="component" value="Chromosome"/>
</dbReference>
<dbReference type="GO" id="GO:0055085">
    <property type="term" value="P:transmembrane transport"/>
    <property type="evidence" value="ECO:0007669"/>
    <property type="project" value="InterPro"/>
</dbReference>
<evidence type="ECO:0000256" key="4">
    <source>
        <dbReference type="ARBA" id="ARBA00022692"/>
    </source>
</evidence>
<protein>
    <submittedName>
        <fullName evidence="8">Putative ABC transporter permease protein YtcP</fullName>
    </submittedName>
</protein>
<sequence>MVGMNKSTVPQVNRPLKRKSPLKPMQLGELLFNVFNYGILALFGLLTILPFWHVFVVSITSYQSYLNNKFIMIPENISFSSYAVLLGDPKIHRSFLITVFIVVASTLLHLAITTVTSYPLSRSYLKGRNVMMLFIIFTMLFSGGLIPHYLLIKYLGLMNNLLVYIIPGAFSGFSAILMLNFFKQIPDSLEEAARIDGAGHLYILVKIFIPLSMPILSTLALFYGVGKWNDWFTAVIFVDKASLYPIQNILREFLVVGNMDTIGKGIFNNDSYKLIVSIKMAIIMVATLPIMLVYPFMQKHFVKGVLLGSVKQ</sequence>
<keyword evidence="6 7" id="KW-0472">Membrane</keyword>
<evidence type="ECO:0000256" key="1">
    <source>
        <dbReference type="ARBA" id="ARBA00004651"/>
    </source>
</evidence>
<dbReference type="SUPFAM" id="SSF161098">
    <property type="entry name" value="MetI-like"/>
    <property type="match status" value="1"/>
</dbReference>
<dbReference type="KEGG" id="pbk:Back11_07750"/>
<name>A0A3G9IKK5_9BACL</name>
<evidence type="ECO:0000256" key="3">
    <source>
        <dbReference type="ARBA" id="ARBA00022475"/>
    </source>
</evidence>
<dbReference type="OrthoDB" id="157184at2"/>
<keyword evidence="4 7" id="KW-0812">Transmembrane</keyword>
<evidence type="ECO:0000256" key="5">
    <source>
        <dbReference type="ARBA" id="ARBA00022989"/>
    </source>
</evidence>
<dbReference type="AlphaFoldDB" id="A0A3G9IKK5"/>
<keyword evidence="9" id="KW-1185">Reference proteome</keyword>
<dbReference type="PROSITE" id="PS50928">
    <property type="entry name" value="ABC_TM1"/>
    <property type="match status" value="1"/>
</dbReference>
<dbReference type="Gene3D" id="1.10.3720.10">
    <property type="entry name" value="MetI-like"/>
    <property type="match status" value="1"/>
</dbReference>
<feature type="transmembrane region" description="Helical" evidence="7">
    <location>
        <begin position="203"/>
        <end position="225"/>
    </location>
</feature>
<evidence type="ECO:0000313" key="9">
    <source>
        <dbReference type="Proteomes" id="UP000275368"/>
    </source>
</evidence>
<dbReference type="GO" id="GO:0005886">
    <property type="term" value="C:plasma membrane"/>
    <property type="evidence" value="ECO:0007669"/>
    <property type="project" value="UniProtKB-SubCell"/>
</dbReference>
<gene>
    <name evidence="8" type="primary">ytcP_3</name>
    <name evidence="8" type="ORF">Back11_07750</name>
</gene>
<evidence type="ECO:0000313" key="8">
    <source>
        <dbReference type="EMBL" id="BBH19430.1"/>
    </source>
</evidence>
<organism evidence="8 9">
    <name type="scientific">Paenibacillus baekrokdamisoli</name>
    <dbReference type="NCBI Taxonomy" id="1712516"/>
    <lineage>
        <taxon>Bacteria</taxon>
        <taxon>Bacillati</taxon>
        <taxon>Bacillota</taxon>
        <taxon>Bacilli</taxon>
        <taxon>Bacillales</taxon>
        <taxon>Paenibacillaceae</taxon>
        <taxon>Paenibacillus</taxon>
    </lineage>
</organism>
<dbReference type="EMBL" id="AP019308">
    <property type="protein sequence ID" value="BBH19430.1"/>
    <property type="molecule type" value="Genomic_DNA"/>
</dbReference>
<feature type="transmembrane region" description="Helical" evidence="7">
    <location>
        <begin position="30"/>
        <end position="52"/>
    </location>
</feature>
<feature type="transmembrane region" description="Helical" evidence="7">
    <location>
        <begin position="95"/>
        <end position="118"/>
    </location>
</feature>
<comment type="similarity">
    <text evidence="7">Belongs to the binding-protein-dependent transport system permease family.</text>
</comment>
<feature type="transmembrane region" description="Helical" evidence="7">
    <location>
        <begin position="130"/>
        <end position="150"/>
    </location>
</feature>